<dbReference type="EMBL" id="JAEPQZ010000008">
    <property type="protein sequence ID" value="KAG2177807.1"/>
    <property type="molecule type" value="Genomic_DNA"/>
</dbReference>
<gene>
    <name evidence="3" type="ORF">INT43_003054</name>
</gene>
<reference evidence="3" key="1">
    <citation type="submission" date="2020-12" db="EMBL/GenBank/DDBJ databases">
        <title>Metabolic potential, ecology and presence of endohyphal bacteria is reflected in genomic diversity of Mucoromycotina.</title>
        <authorList>
            <person name="Muszewska A."/>
            <person name="Okrasinska A."/>
            <person name="Steczkiewicz K."/>
            <person name="Drgas O."/>
            <person name="Orlowska M."/>
            <person name="Perlinska-Lenart U."/>
            <person name="Aleksandrzak-Piekarczyk T."/>
            <person name="Szatraj K."/>
            <person name="Zielenkiewicz U."/>
            <person name="Pilsyk S."/>
            <person name="Malc E."/>
            <person name="Mieczkowski P."/>
            <person name="Kruszewska J.S."/>
            <person name="Biernat P."/>
            <person name="Pawlowska J."/>
        </authorList>
    </citation>
    <scope>NUCLEOTIDE SEQUENCE</scope>
    <source>
        <strain evidence="3">WA0000067209</strain>
    </source>
</reference>
<feature type="region of interest" description="Disordered" evidence="2">
    <location>
        <begin position="509"/>
        <end position="528"/>
    </location>
</feature>
<feature type="coiled-coil region" evidence="1">
    <location>
        <begin position="206"/>
        <end position="240"/>
    </location>
</feature>
<organism evidence="3 4">
    <name type="scientific">Mortierella isabellina</name>
    <name type="common">Filamentous fungus</name>
    <name type="synonym">Umbelopsis isabellina</name>
    <dbReference type="NCBI Taxonomy" id="91625"/>
    <lineage>
        <taxon>Eukaryota</taxon>
        <taxon>Fungi</taxon>
        <taxon>Fungi incertae sedis</taxon>
        <taxon>Mucoromycota</taxon>
        <taxon>Mucoromycotina</taxon>
        <taxon>Umbelopsidomycetes</taxon>
        <taxon>Umbelopsidales</taxon>
        <taxon>Umbelopsidaceae</taxon>
        <taxon>Umbelopsis</taxon>
    </lineage>
</organism>
<proteinExistence type="predicted"/>
<evidence type="ECO:0000313" key="4">
    <source>
        <dbReference type="Proteomes" id="UP000654370"/>
    </source>
</evidence>
<name>A0A8H7PPD5_MORIS</name>
<dbReference type="AlphaFoldDB" id="A0A8H7PPD5"/>
<protein>
    <submittedName>
        <fullName evidence="3">Uncharacterized protein</fullName>
    </submittedName>
</protein>
<evidence type="ECO:0000256" key="1">
    <source>
        <dbReference type="SAM" id="Coils"/>
    </source>
</evidence>
<keyword evidence="4" id="KW-1185">Reference proteome</keyword>
<dbReference type="OrthoDB" id="4088568at2759"/>
<evidence type="ECO:0000313" key="3">
    <source>
        <dbReference type="EMBL" id="KAG2177807.1"/>
    </source>
</evidence>
<sequence length="874" mass="99806">MQSHNRSLSAAMISHDLQEWLTRTSAEQPAPLPTCCCEQLTCRSSELFKDTIKRLEGESRLAAEIGQSLLLKYERCVHEDDQRRREYEQKLQRSEEKLKKLRKINDDLEKHNEELTLQNNKTTWEYEKAQQTIQSMSAYLEVTNHTVEKLTADNEAKNAEIEKTRILRMLTRQADLRDEMNESKIGDLKQELALARKNELFLESKHRKLASRYETLQTSMDALKQENAALAEAAENGSNAGWIRKVNDKLKNIEMKNGGFDVRPQQYQHLITLIKELGFSNNKLKNELAEYKDMLSDSKAEVTLLNAKLEQLEGSDDSELDSTVAHKQSNMNPSRNRVIEEEPESYHVPSLPTSDSQQAYSLPHDNIASENMRSSLKMRRSATAMRTSDKQSVNRLATRTLTTPLYADPTNNLSSSSLSSPSDNHTVVHHHYHYHVHKSKSAYQDLGVRRLRKETSASDGYMSEEQNQKSLVSSKSIYTTDISKPVVNPISSTRSKSLLSSSLHDLSKKKPVHSVASSESASQSTLWNSKQTEFNNDGMLKGVQAIEYPEPSETQGVSLCKDAPYHSLHHLGTHYYERLKATDIRALNRQLRRTFDILELSSMSNSIIDNVLADIRVLKTRFLWVEQSITTYRNLVDADVSARPWESDVSMDDFFPLVELTEILLSEIGQMRMTLNDLQVEYVSKVEQIGHRSEQDVIDKRRIQKNKPTGPETTFSWFTNILSRYNIKDNESPPVQKRHKRTVSHESITSQLMERMEETEEDIKPSDPMPAQNNTRKNDYVEATSYLSNSVFGSTAFDNNKLLKSSATLIPRASKSTGTLRKVQKDTPKSSLRQYIANAVSENLSDHFSDDSRPTSPDIDWKIANGIGTRRYYK</sequence>
<feature type="coiled-coil region" evidence="1">
    <location>
        <begin position="77"/>
        <end position="167"/>
    </location>
</feature>
<feature type="region of interest" description="Disordered" evidence="2">
    <location>
        <begin position="313"/>
        <end position="358"/>
    </location>
</feature>
<comment type="caution">
    <text evidence="3">The sequence shown here is derived from an EMBL/GenBank/DDBJ whole genome shotgun (WGS) entry which is preliminary data.</text>
</comment>
<dbReference type="Proteomes" id="UP000654370">
    <property type="component" value="Unassembled WGS sequence"/>
</dbReference>
<evidence type="ECO:0000256" key="2">
    <source>
        <dbReference type="SAM" id="MobiDB-lite"/>
    </source>
</evidence>
<accession>A0A8H7PPD5</accession>
<feature type="region of interest" description="Disordered" evidence="2">
    <location>
        <begin position="405"/>
        <end position="424"/>
    </location>
</feature>
<feature type="compositionally biased region" description="Low complexity" evidence="2">
    <location>
        <begin position="514"/>
        <end position="524"/>
    </location>
</feature>
<feature type="compositionally biased region" description="Polar residues" evidence="2">
    <location>
        <begin position="325"/>
        <end position="335"/>
    </location>
</feature>
<feature type="compositionally biased region" description="Low complexity" evidence="2">
    <location>
        <begin position="413"/>
        <end position="422"/>
    </location>
</feature>
<keyword evidence="1" id="KW-0175">Coiled coil</keyword>